<organism evidence="3 4">
    <name type="scientific">Myodes glareolus</name>
    <name type="common">Bank vole</name>
    <name type="synonym">Clethrionomys glareolus</name>
    <dbReference type="NCBI Taxonomy" id="447135"/>
    <lineage>
        <taxon>Eukaryota</taxon>
        <taxon>Metazoa</taxon>
        <taxon>Chordata</taxon>
        <taxon>Craniata</taxon>
        <taxon>Vertebrata</taxon>
        <taxon>Euteleostomi</taxon>
        <taxon>Mammalia</taxon>
        <taxon>Eutheria</taxon>
        <taxon>Euarchontoglires</taxon>
        <taxon>Glires</taxon>
        <taxon>Rodentia</taxon>
        <taxon>Myomorpha</taxon>
        <taxon>Muroidea</taxon>
        <taxon>Cricetidae</taxon>
        <taxon>Arvicolinae</taxon>
        <taxon>Myodes</taxon>
    </lineage>
</organism>
<dbReference type="EMBL" id="JBBHLL010000264">
    <property type="protein sequence ID" value="KAK7807712.1"/>
    <property type="molecule type" value="Genomic_DNA"/>
</dbReference>
<proteinExistence type="predicted"/>
<protein>
    <recommendedName>
        <fullName evidence="2">S5 DRBM domain-containing protein</fullName>
    </recommendedName>
</protein>
<dbReference type="AlphaFoldDB" id="A0AAW0I0D3"/>
<dbReference type="FunFam" id="3.30.160.20:FF:000133">
    <property type="entry name" value="40S ribosomal protein S2"/>
    <property type="match status" value="1"/>
</dbReference>
<dbReference type="GO" id="GO:0006412">
    <property type="term" value="P:translation"/>
    <property type="evidence" value="ECO:0007669"/>
    <property type="project" value="InterPro"/>
</dbReference>
<dbReference type="PROSITE" id="PS50881">
    <property type="entry name" value="S5_DSRBD"/>
    <property type="match status" value="1"/>
</dbReference>
<dbReference type="InterPro" id="IPR013810">
    <property type="entry name" value="Ribosomal_uS5_N"/>
</dbReference>
<name>A0AAW0I0D3_MYOGA</name>
<dbReference type="GO" id="GO:0003735">
    <property type="term" value="F:structural constituent of ribosome"/>
    <property type="evidence" value="ECO:0007669"/>
    <property type="project" value="UniProtKB-UniRule"/>
</dbReference>
<keyword evidence="1" id="KW-0689">Ribosomal protein</keyword>
<keyword evidence="1" id="KW-0687">Ribonucleoprotein</keyword>
<dbReference type="Gene3D" id="3.30.160.20">
    <property type="match status" value="1"/>
</dbReference>
<dbReference type="GO" id="GO:1990904">
    <property type="term" value="C:ribonucleoprotein complex"/>
    <property type="evidence" value="ECO:0007669"/>
    <property type="project" value="UniProtKB-UniRule"/>
</dbReference>
<accession>A0AAW0I0D3</accession>
<comment type="caution">
    <text evidence="3">The sequence shown here is derived from an EMBL/GenBank/DDBJ whole genome shotgun (WGS) entry which is preliminary data.</text>
</comment>
<feature type="domain" description="S5 DRBM" evidence="2">
    <location>
        <begin position="29"/>
        <end position="87"/>
    </location>
</feature>
<gene>
    <name evidence="3" type="ORF">U0070_010927</name>
</gene>
<dbReference type="Pfam" id="PF00333">
    <property type="entry name" value="Ribosomal_S5"/>
    <property type="match status" value="1"/>
</dbReference>
<dbReference type="GO" id="GO:0005840">
    <property type="term" value="C:ribosome"/>
    <property type="evidence" value="ECO:0007669"/>
    <property type="project" value="UniProtKB-KW"/>
</dbReference>
<keyword evidence="4" id="KW-1185">Reference proteome</keyword>
<evidence type="ECO:0000256" key="1">
    <source>
        <dbReference type="PROSITE-ProRule" id="PRU00268"/>
    </source>
</evidence>
<reference evidence="3 4" key="1">
    <citation type="journal article" date="2023" name="bioRxiv">
        <title>Conserved and derived expression patterns and positive selection on dental genes reveal complex evolutionary context of ever-growing rodent molars.</title>
        <authorList>
            <person name="Calamari Z.T."/>
            <person name="Song A."/>
            <person name="Cohen E."/>
            <person name="Akter M."/>
            <person name="Roy R.D."/>
            <person name="Hallikas O."/>
            <person name="Christensen M.M."/>
            <person name="Li P."/>
            <person name="Marangoni P."/>
            <person name="Jernvall J."/>
            <person name="Klein O.D."/>
        </authorList>
    </citation>
    <scope>NUCLEOTIDE SEQUENCE [LARGE SCALE GENOMIC DNA]</scope>
    <source>
        <strain evidence="3">V071</strain>
    </source>
</reference>
<dbReference type="SUPFAM" id="SSF54768">
    <property type="entry name" value="dsRNA-binding domain-like"/>
    <property type="match status" value="1"/>
</dbReference>
<dbReference type="Proteomes" id="UP001488838">
    <property type="component" value="Unassembled WGS sequence"/>
</dbReference>
<evidence type="ECO:0000313" key="3">
    <source>
        <dbReference type="EMBL" id="KAK7807712.1"/>
    </source>
</evidence>
<sequence length="94" mass="10380">MTIKFSEICSLPLSTKESEIIDFFLGASLKHGVLKIMPVQKQQYRFKAFVTNGDYDGWVDLGVKGSKEVAIAFRGPIVSAMLFTVPVLERLLGG</sequence>
<dbReference type="GO" id="GO:0003723">
    <property type="term" value="F:RNA binding"/>
    <property type="evidence" value="ECO:0007669"/>
    <property type="project" value="InterPro"/>
</dbReference>
<evidence type="ECO:0000259" key="2">
    <source>
        <dbReference type="PROSITE" id="PS50881"/>
    </source>
</evidence>
<evidence type="ECO:0000313" key="4">
    <source>
        <dbReference type="Proteomes" id="UP001488838"/>
    </source>
</evidence>